<sequence>MYNVLITDDEPTIREGLRTLIDWEALGYRVVDTAANGGDALRKIERHRPDLLIVDIRMPGMSGLELVEAVRKTDSAVRVLILSGYADFDYAKKAIGLNIDGYLLKPVDEDELAEQLVRLRGELDRRRKEREESGARRAWNRQKLLHALLARGEAGQERLPEPEELEALGLRWERYSIAAVKLQGMEPNPERFAAIRDRFLRAYDDKDKGVAVTMEAAIVLLLPADLASEAARRRVYADIAGLVAEPCAQIAAAAGSPVASLADVRRSYAEAAGLLDRAFFYAGGELIAASTAPLHPAEAGIGPAIGGAAEGGAADGSEADPAAGLPALADKLFLAIDVGNAAAVAQLVEGLGRRLIAAGRSEEAVKTAFADLVAAAAGKLSHGGDVRKLDNARLSACMKAIYRHVRYGELERDLTETLPKLATGGASCSGDKQIKRMIDLIHRSYDENLKLETLAEVFNYNSAYLGKLFKSETGEYFNTYLDKVRIGKAKELLDQGLKIYQVAEKVGYANVDYFHGKFRKYVGVSPSAYRKK</sequence>
<reference evidence="11 12" key="1">
    <citation type="submission" date="2021-03" db="EMBL/GenBank/DDBJ databases">
        <title>Paenibacillus artemisicola MWE-103 whole genome sequence.</title>
        <authorList>
            <person name="Ham Y.J."/>
        </authorList>
    </citation>
    <scope>NUCLEOTIDE SEQUENCE [LARGE SCALE GENOMIC DNA]</scope>
    <source>
        <strain evidence="11 12">MWE-103</strain>
    </source>
</reference>
<keyword evidence="7" id="KW-0804">Transcription</keyword>
<dbReference type="RefSeq" id="WP_208847466.1">
    <property type="nucleotide sequence ID" value="NZ_JAGGDJ010000004.1"/>
</dbReference>
<dbReference type="PROSITE" id="PS00041">
    <property type="entry name" value="HTH_ARAC_FAMILY_1"/>
    <property type="match status" value="1"/>
</dbReference>
<evidence type="ECO:0000259" key="10">
    <source>
        <dbReference type="PROSITE" id="PS50110"/>
    </source>
</evidence>
<dbReference type="PROSITE" id="PS50110">
    <property type="entry name" value="RESPONSE_REGULATORY"/>
    <property type="match status" value="1"/>
</dbReference>
<dbReference type="SMART" id="SM00342">
    <property type="entry name" value="HTH_ARAC"/>
    <property type="match status" value="1"/>
</dbReference>
<evidence type="ECO:0000259" key="9">
    <source>
        <dbReference type="PROSITE" id="PS01124"/>
    </source>
</evidence>
<evidence type="ECO:0000256" key="4">
    <source>
        <dbReference type="ARBA" id="ARBA00023012"/>
    </source>
</evidence>
<dbReference type="PANTHER" id="PTHR42713:SF3">
    <property type="entry name" value="TRANSCRIPTIONAL REGULATORY PROTEIN HPTR"/>
    <property type="match status" value="1"/>
</dbReference>
<comment type="caution">
    <text evidence="11">The sequence shown here is derived from an EMBL/GenBank/DDBJ whole genome shotgun (WGS) entry which is preliminary data.</text>
</comment>
<evidence type="ECO:0000313" key="12">
    <source>
        <dbReference type="Proteomes" id="UP000670947"/>
    </source>
</evidence>
<evidence type="ECO:0000313" key="11">
    <source>
        <dbReference type="EMBL" id="MBO7744537.1"/>
    </source>
</evidence>
<evidence type="ECO:0000256" key="3">
    <source>
        <dbReference type="ARBA" id="ARBA00022553"/>
    </source>
</evidence>
<organism evidence="11 12">
    <name type="scientific">Paenibacillus artemisiicola</name>
    <dbReference type="NCBI Taxonomy" id="1172618"/>
    <lineage>
        <taxon>Bacteria</taxon>
        <taxon>Bacillati</taxon>
        <taxon>Bacillota</taxon>
        <taxon>Bacilli</taxon>
        <taxon>Bacillales</taxon>
        <taxon>Paenibacillaceae</taxon>
        <taxon>Paenibacillus</taxon>
    </lineage>
</organism>
<dbReference type="InterPro" id="IPR018062">
    <property type="entry name" value="HTH_AraC-typ_CS"/>
</dbReference>
<accession>A0ABS3W8B5</accession>
<dbReference type="Pfam" id="PF12833">
    <property type="entry name" value="HTH_18"/>
    <property type="match status" value="1"/>
</dbReference>
<dbReference type="Pfam" id="PF17853">
    <property type="entry name" value="GGDEF_2"/>
    <property type="match status" value="1"/>
</dbReference>
<gene>
    <name evidence="11" type="ORF">I8J29_10040</name>
</gene>
<keyword evidence="3 8" id="KW-0597">Phosphoprotein</keyword>
<evidence type="ECO:0000256" key="1">
    <source>
        <dbReference type="ARBA" id="ARBA00004496"/>
    </source>
</evidence>
<keyword evidence="2" id="KW-0963">Cytoplasm</keyword>
<dbReference type="SUPFAM" id="SSF46689">
    <property type="entry name" value="Homeodomain-like"/>
    <property type="match status" value="2"/>
</dbReference>
<keyword evidence="6" id="KW-0238">DNA-binding</keyword>
<feature type="modified residue" description="4-aspartylphosphate" evidence="8">
    <location>
        <position position="55"/>
    </location>
</feature>
<dbReference type="InterPro" id="IPR041522">
    <property type="entry name" value="CdaR_GGDEF"/>
</dbReference>
<dbReference type="Pfam" id="PF00072">
    <property type="entry name" value="Response_reg"/>
    <property type="match status" value="1"/>
</dbReference>
<dbReference type="SMART" id="SM00448">
    <property type="entry name" value="REC"/>
    <property type="match status" value="1"/>
</dbReference>
<dbReference type="InterPro" id="IPR009057">
    <property type="entry name" value="Homeodomain-like_sf"/>
</dbReference>
<dbReference type="EMBL" id="JAGGDJ010000004">
    <property type="protein sequence ID" value="MBO7744537.1"/>
    <property type="molecule type" value="Genomic_DNA"/>
</dbReference>
<dbReference type="InterPro" id="IPR018060">
    <property type="entry name" value="HTH_AraC"/>
</dbReference>
<keyword evidence="4" id="KW-0902">Two-component regulatory system</keyword>
<dbReference type="PANTHER" id="PTHR42713">
    <property type="entry name" value="HISTIDINE KINASE-RELATED"/>
    <property type="match status" value="1"/>
</dbReference>
<dbReference type="PROSITE" id="PS01124">
    <property type="entry name" value="HTH_ARAC_FAMILY_2"/>
    <property type="match status" value="1"/>
</dbReference>
<evidence type="ECO:0000256" key="5">
    <source>
        <dbReference type="ARBA" id="ARBA00023015"/>
    </source>
</evidence>
<dbReference type="SUPFAM" id="SSF52172">
    <property type="entry name" value="CheY-like"/>
    <property type="match status" value="1"/>
</dbReference>
<dbReference type="Gene3D" id="1.10.10.60">
    <property type="entry name" value="Homeodomain-like"/>
    <property type="match status" value="2"/>
</dbReference>
<dbReference type="Proteomes" id="UP000670947">
    <property type="component" value="Unassembled WGS sequence"/>
</dbReference>
<keyword evidence="12" id="KW-1185">Reference proteome</keyword>
<evidence type="ECO:0000256" key="6">
    <source>
        <dbReference type="ARBA" id="ARBA00023125"/>
    </source>
</evidence>
<keyword evidence="5" id="KW-0805">Transcription regulation</keyword>
<evidence type="ECO:0000256" key="8">
    <source>
        <dbReference type="PROSITE-ProRule" id="PRU00169"/>
    </source>
</evidence>
<dbReference type="InterPro" id="IPR001789">
    <property type="entry name" value="Sig_transdc_resp-reg_receiver"/>
</dbReference>
<dbReference type="PRINTS" id="PR00032">
    <property type="entry name" value="HTHARAC"/>
</dbReference>
<protein>
    <submittedName>
        <fullName evidence="11">Response regulator transcription factor</fullName>
    </submittedName>
</protein>
<dbReference type="CDD" id="cd17536">
    <property type="entry name" value="REC_YesN-like"/>
    <property type="match status" value="1"/>
</dbReference>
<dbReference type="Gene3D" id="3.40.50.2300">
    <property type="match status" value="1"/>
</dbReference>
<feature type="domain" description="Response regulatory" evidence="10">
    <location>
        <begin position="3"/>
        <end position="120"/>
    </location>
</feature>
<feature type="domain" description="HTH araC/xylS-type" evidence="9">
    <location>
        <begin position="435"/>
        <end position="532"/>
    </location>
</feature>
<dbReference type="InterPro" id="IPR051552">
    <property type="entry name" value="HptR"/>
</dbReference>
<evidence type="ECO:0000256" key="7">
    <source>
        <dbReference type="ARBA" id="ARBA00023163"/>
    </source>
</evidence>
<dbReference type="InterPro" id="IPR011006">
    <property type="entry name" value="CheY-like_superfamily"/>
</dbReference>
<proteinExistence type="predicted"/>
<comment type="subcellular location">
    <subcellularLocation>
        <location evidence="1">Cytoplasm</location>
    </subcellularLocation>
</comment>
<name>A0ABS3W8B5_9BACL</name>
<dbReference type="InterPro" id="IPR020449">
    <property type="entry name" value="Tscrpt_reg_AraC-type_HTH"/>
</dbReference>
<evidence type="ECO:0000256" key="2">
    <source>
        <dbReference type="ARBA" id="ARBA00022490"/>
    </source>
</evidence>